<sequence length="258" mass="28184">MLRHSSPYCFRGTSFCFCVSTGTMACVRITLHSLNYSFSEQPRYPPSFHSKRSSSKLFKNPNFRINYGTSVAKPLQFSASSTVGAPNEGLKVPSPSLVGENDLLIVGPGVLGRIVAEQWRKENPECQVLGQTMTTDHHEELVKIGITPSLREVKPTHQFPFVIFCAPPSKSEDYTGDVKLAASNWSGKGSFLFTSSSALFDCNDNGPCDEDSPVVPMGRSPRTDILLETEKVVLDIGGCVLRLAGLYISLIGGFQLNL</sequence>
<dbReference type="GO" id="GO:0016853">
    <property type="term" value="F:isomerase activity"/>
    <property type="evidence" value="ECO:0007669"/>
    <property type="project" value="UniProtKB-KW"/>
</dbReference>
<name>A0A9Q0GUY0_9MAGN</name>
<comment type="similarity">
    <text evidence="1">Belongs to the NAD(P)-dependent epimerase/dehydratase family.</text>
</comment>
<dbReference type="PANTHER" id="PTHR43574">
    <property type="entry name" value="EPIMERASE-RELATED"/>
    <property type="match status" value="1"/>
</dbReference>
<accession>A0A9Q0GUY0</accession>
<dbReference type="Gene3D" id="3.40.50.720">
    <property type="entry name" value="NAD(P)-binding Rossmann-like Domain"/>
    <property type="match status" value="1"/>
</dbReference>
<protein>
    <submittedName>
        <fullName evidence="4">Uncharacterized protein</fullName>
    </submittedName>
</protein>
<keyword evidence="5" id="KW-1185">Reference proteome</keyword>
<dbReference type="Proteomes" id="UP001141806">
    <property type="component" value="Unassembled WGS sequence"/>
</dbReference>
<dbReference type="OrthoDB" id="674948at2759"/>
<comment type="caution">
    <text evidence="4">The sequence shown here is derived from an EMBL/GenBank/DDBJ whole genome shotgun (WGS) entry which is preliminary data.</text>
</comment>
<dbReference type="PROSITE" id="PS51257">
    <property type="entry name" value="PROKAR_LIPOPROTEIN"/>
    <property type="match status" value="1"/>
</dbReference>
<evidence type="ECO:0000313" key="5">
    <source>
        <dbReference type="Proteomes" id="UP001141806"/>
    </source>
</evidence>
<evidence type="ECO:0000256" key="3">
    <source>
        <dbReference type="ARBA" id="ARBA00023235"/>
    </source>
</evidence>
<proteinExistence type="inferred from homology"/>
<evidence type="ECO:0000256" key="1">
    <source>
        <dbReference type="ARBA" id="ARBA00007637"/>
    </source>
</evidence>
<reference evidence="4" key="1">
    <citation type="journal article" date="2023" name="Plant J.">
        <title>The genome of the king protea, Protea cynaroides.</title>
        <authorList>
            <person name="Chang J."/>
            <person name="Duong T.A."/>
            <person name="Schoeman C."/>
            <person name="Ma X."/>
            <person name="Roodt D."/>
            <person name="Barker N."/>
            <person name="Li Z."/>
            <person name="Van de Peer Y."/>
            <person name="Mizrachi E."/>
        </authorList>
    </citation>
    <scope>NUCLEOTIDE SEQUENCE</scope>
    <source>
        <tissue evidence="4">Young leaves</tissue>
    </source>
</reference>
<gene>
    <name evidence="4" type="ORF">NE237_030817</name>
</gene>
<keyword evidence="2" id="KW-0520">NAD</keyword>
<organism evidence="4 5">
    <name type="scientific">Protea cynaroides</name>
    <dbReference type="NCBI Taxonomy" id="273540"/>
    <lineage>
        <taxon>Eukaryota</taxon>
        <taxon>Viridiplantae</taxon>
        <taxon>Streptophyta</taxon>
        <taxon>Embryophyta</taxon>
        <taxon>Tracheophyta</taxon>
        <taxon>Spermatophyta</taxon>
        <taxon>Magnoliopsida</taxon>
        <taxon>Proteales</taxon>
        <taxon>Proteaceae</taxon>
        <taxon>Protea</taxon>
    </lineage>
</organism>
<evidence type="ECO:0000256" key="2">
    <source>
        <dbReference type="ARBA" id="ARBA00023027"/>
    </source>
</evidence>
<keyword evidence="3" id="KW-0413">Isomerase</keyword>
<dbReference type="EMBL" id="JAMYWD010000012">
    <property type="protein sequence ID" value="KAJ4953985.1"/>
    <property type="molecule type" value="Genomic_DNA"/>
</dbReference>
<dbReference type="AlphaFoldDB" id="A0A9Q0GUY0"/>
<evidence type="ECO:0000313" key="4">
    <source>
        <dbReference type="EMBL" id="KAJ4953985.1"/>
    </source>
</evidence>